<evidence type="ECO:0000256" key="7">
    <source>
        <dbReference type="ARBA" id="ARBA00022842"/>
    </source>
</evidence>
<dbReference type="InterPro" id="IPR024932">
    <property type="entry name" value="ApbE"/>
</dbReference>
<keyword evidence="6 10" id="KW-0274">FAD</keyword>
<proteinExistence type="inferred from homology"/>
<evidence type="ECO:0000256" key="12">
    <source>
        <dbReference type="SAM" id="SignalP"/>
    </source>
</evidence>
<name>A0A7W2EXD3_9BURK</name>
<dbReference type="EMBL" id="JACEZT010000034">
    <property type="protein sequence ID" value="MBA5640351.1"/>
    <property type="molecule type" value="Genomic_DNA"/>
</dbReference>
<evidence type="ECO:0000313" key="13">
    <source>
        <dbReference type="EMBL" id="MBA5640351.1"/>
    </source>
</evidence>
<protein>
    <recommendedName>
        <fullName evidence="2 10">FAD:protein FMN transferase</fullName>
        <ecNumber evidence="1 10">2.7.1.180</ecNumber>
    </recommendedName>
    <alternativeName>
        <fullName evidence="8 10">Flavin transferase</fullName>
    </alternativeName>
</protein>
<dbReference type="Proteomes" id="UP000534388">
    <property type="component" value="Unassembled WGS sequence"/>
</dbReference>
<dbReference type="Gene3D" id="3.10.520.10">
    <property type="entry name" value="ApbE-like domains"/>
    <property type="match status" value="1"/>
</dbReference>
<evidence type="ECO:0000256" key="10">
    <source>
        <dbReference type="PIRNR" id="PIRNR006268"/>
    </source>
</evidence>
<feature type="binding site" evidence="11">
    <location>
        <position position="285"/>
    </location>
    <ligand>
        <name>Mg(2+)</name>
        <dbReference type="ChEBI" id="CHEBI:18420"/>
    </ligand>
</feature>
<dbReference type="PIRSF" id="PIRSF006268">
    <property type="entry name" value="ApbE"/>
    <property type="match status" value="1"/>
</dbReference>
<dbReference type="EC" id="2.7.1.180" evidence="1 10"/>
<dbReference type="SUPFAM" id="SSF143631">
    <property type="entry name" value="ApbE-like"/>
    <property type="match status" value="1"/>
</dbReference>
<keyword evidence="3 10" id="KW-0285">Flavoprotein</keyword>
<comment type="cofactor">
    <cofactor evidence="11">
        <name>Mg(2+)</name>
        <dbReference type="ChEBI" id="CHEBI:18420"/>
    </cofactor>
    <cofactor evidence="11">
        <name>Mn(2+)</name>
        <dbReference type="ChEBI" id="CHEBI:29035"/>
    </cofactor>
    <text evidence="11">Magnesium. Can also use manganese.</text>
</comment>
<keyword evidence="5 10" id="KW-0479">Metal-binding</keyword>
<evidence type="ECO:0000256" key="11">
    <source>
        <dbReference type="PIRSR" id="PIRSR006268-2"/>
    </source>
</evidence>
<feature type="chain" id="PRO_5039926584" description="FAD:protein FMN transferase" evidence="12">
    <location>
        <begin position="24"/>
        <end position="326"/>
    </location>
</feature>
<evidence type="ECO:0000256" key="6">
    <source>
        <dbReference type="ARBA" id="ARBA00022827"/>
    </source>
</evidence>
<dbReference type="GO" id="GO:0046872">
    <property type="term" value="F:metal ion binding"/>
    <property type="evidence" value="ECO:0007669"/>
    <property type="project" value="UniProtKB-UniRule"/>
</dbReference>
<feature type="binding site" evidence="11">
    <location>
        <position position="281"/>
    </location>
    <ligand>
        <name>Mg(2+)</name>
        <dbReference type="ChEBI" id="CHEBI:18420"/>
    </ligand>
</feature>
<comment type="caution">
    <text evidence="13">The sequence shown here is derived from an EMBL/GenBank/DDBJ whole genome shotgun (WGS) entry which is preliminary data.</text>
</comment>
<comment type="catalytic activity">
    <reaction evidence="9 10">
        <text>L-threonyl-[protein] + FAD = FMN-L-threonyl-[protein] + AMP + H(+)</text>
        <dbReference type="Rhea" id="RHEA:36847"/>
        <dbReference type="Rhea" id="RHEA-COMP:11060"/>
        <dbReference type="Rhea" id="RHEA-COMP:11061"/>
        <dbReference type="ChEBI" id="CHEBI:15378"/>
        <dbReference type="ChEBI" id="CHEBI:30013"/>
        <dbReference type="ChEBI" id="CHEBI:57692"/>
        <dbReference type="ChEBI" id="CHEBI:74257"/>
        <dbReference type="ChEBI" id="CHEBI:456215"/>
        <dbReference type="EC" id="2.7.1.180"/>
    </reaction>
</comment>
<dbReference type="RefSeq" id="WP_182167694.1">
    <property type="nucleotide sequence ID" value="NZ_JACEZT010000034.1"/>
</dbReference>
<keyword evidence="14" id="KW-1185">Reference proteome</keyword>
<evidence type="ECO:0000256" key="5">
    <source>
        <dbReference type="ARBA" id="ARBA00022723"/>
    </source>
</evidence>
<keyword evidence="12" id="KW-0732">Signal</keyword>
<dbReference type="InterPro" id="IPR003374">
    <property type="entry name" value="ApbE-like_sf"/>
</dbReference>
<dbReference type="AlphaFoldDB" id="A0A7W2EXD3"/>
<keyword evidence="7 10" id="KW-0460">Magnesium</keyword>
<keyword evidence="4 10" id="KW-0808">Transferase</keyword>
<dbReference type="PANTHER" id="PTHR30040">
    <property type="entry name" value="THIAMINE BIOSYNTHESIS LIPOPROTEIN APBE"/>
    <property type="match status" value="1"/>
</dbReference>
<dbReference type="PANTHER" id="PTHR30040:SF2">
    <property type="entry name" value="FAD:PROTEIN FMN TRANSFERASE"/>
    <property type="match status" value="1"/>
</dbReference>
<accession>A0A7W2EXD3</accession>
<evidence type="ECO:0000256" key="8">
    <source>
        <dbReference type="ARBA" id="ARBA00031306"/>
    </source>
</evidence>
<organism evidence="13 14">
    <name type="scientific">Rugamonas brunnea</name>
    <dbReference type="NCBI Taxonomy" id="2758569"/>
    <lineage>
        <taxon>Bacteria</taxon>
        <taxon>Pseudomonadati</taxon>
        <taxon>Pseudomonadota</taxon>
        <taxon>Betaproteobacteria</taxon>
        <taxon>Burkholderiales</taxon>
        <taxon>Oxalobacteraceae</taxon>
        <taxon>Telluria group</taxon>
        <taxon>Rugamonas</taxon>
    </lineage>
</organism>
<comment type="similarity">
    <text evidence="10">Belongs to the ApbE family.</text>
</comment>
<evidence type="ECO:0000313" key="14">
    <source>
        <dbReference type="Proteomes" id="UP000534388"/>
    </source>
</evidence>
<evidence type="ECO:0000256" key="9">
    <source>
        <dbReference type="ARBA" id="ARBA00048540"/>
    </source>
</evidence>
<sequence length="326" mass="34776">MKRRTFLCASMGVLAGASGLALSSDQHLHTGAALAFGTTISISVLHADERLARQAVDDALHAAQRVDRLMSIYNPASQVYQLNRDGKLAQPDAQLLAVLRQAQDLSRLSDGAFDITVQPLWRAFSEAAARGTLPTGAARRQARALVGWQGLEFDQEAVRLARPGMAITLNGLAQGYAADCALAALQARGIQHALLDTGEFVARGRKQHQQPWTLGIRAPRDADALATTLYIEGCGVATSGDYEATFTPDFVHHHIFDPALGDSPAELASVSVLAPNAMLADGLSTTFMVMGRARAAALAAQLPGVDMMTIDKQGRSWQTRNFPPPA</sequence>
<gene>
    <name evidence="13" type="ORF">H3H37_25150</name>
</gene>
<reference evidence="13 14" key="1">
    <citation type="submission" date="2020-07" db="EMBL/GenBank/DDBJ databases">
        <title>Novel species isolated from subtropical streams in China.</title>
        <authorList>
            <person name="Lu H."/>
        </authorList>
    </citation>
    <scope>NUCLEOTIDE SEQUENCE [LARGE SCALE GENOMIC DNA]</scope>
    <source>
        <strain evidence="13 14">LX20W</strain>
    </source>
</reference>
<evidence type="ECO:0000256" key="3">
    <source>
        <dbReference type="ARBA" id="ARBA00022630"/>
    </source>
</evidence>
<evidence type="ECO:0000256" key="1">
    <source>
        <dbReference type="ARBA" id="ARBA00011955"/>
    </source>
</evidence>
<dbReference type="Pfam" id="PF02424">
    <property type="entry name" value="ApbE"/>
    <property type="match status" value="1"/>
</dbReference>
<dbReference type="GO" id="GO:0016740">
    <property type="term" value="F:transferase activity"/>
    <property type="evidence" value="ECO:0007669"/>
    <property type="project" value="UniProtKB-UniRule"/>
</dbReference>
<feature type="binding site" evidence="11">
    <location>
        <position position="171"/>
    </location>
    <ligand>
        <name>Mg(2+)</name>
        <dbReference type="ChEBI" id="CHEBI:18420"/>
    </ligand>
</feature>
<evidence type="ECO:0000256" key="2">
    <source>
        <dbReference type="ARBA" id="ARBA00016337"/>
    </source>
</evidence>
<evidence type="ECO:0000256" key="4">
    <source>
        <dbReference type="ARBA" id="ARBA00022679"/>
    </source>
</evidence>
<feature type="signal peptide" evidence="12">
    <location>
        <begin position="1"/>
        <end position="23"/>
    </location>
</feature>